<dbReference type="CDD" id="cd03311">
    <property type="entry name" value="CIMS_C_terminal_like"/>
    <property type="match status" value="1"/>
</dbReference>
<dbReference type="GO" id="GO:0008270">
    <property type="term" value="F:zinc ion binding"/>
    <property type="evidence" value="ECO:0007669"/>
    <property type="project" value="InterPro"/>
</dbReference>
<proteinExistence type="predicted"/>
<evidence type="ECO:0000313" key="2">
    <source>
        <dbReference type="Proteomes" id="UP000194137"/>
    </source>
</evidence>
<dbReference type="Gene3D" id="3.20.20.210">
    <property type="match status" value="1"/>
</dbReference>
<dbReference type="GO" id="GO:0003871">
    <property type="term" value="F:5-methyltetrahydropteroyltriglutamate-homocysteine S-methyltransferase activity"/>
    <property type="evidence" value="ECO:0007669"/>
    <property type="project" value="InterPro"/>
</dbReference>
<dbReference type="RefSeq" id="WP_086090619.1">
    <property type="nucleotide sequence ID" value="NZ_CP021112.1"/>
</dbReference>
<dbReference type="InterPro" id="IPR002629">
    <property type="entry name" value="Met_Synth_C/arc"/>
</dbReference>
<name>A0A1W6ZXQ0_9HYPH</name>
<dbReference type="Pfam" id="PF01717">
    <property type="entry name" value="Meth_synt_2"/>
    <property type="match status" value="1"/>
</dbReference>
<dbReference type="STRING" id="1235591.CAK95_26130"/>
<dbReference type="PANTHER" id="PTHR43844">
    <property type="entry name" value="METHIONINE SYNTHASE"/>
    <property type="match status" value="1"/>
</dbReference>
<dbReference type="OrthoDB" id="244285at2"/>
<dbReference type="SUPFAM" id="SSF51726">
    <property type="entry name" value="UROD/MetE-like"/>
    <property type="match status" value="1"/>
</dbReference>
<dbReference type="InterPro" id="IPR038071">
    <property type="entry name" value="UROD/MetE-like_sf"/>
</dbReference>
<protein>
    <submittedName>
        <fullName evidence="1">Uncharacterized protein</fullName>
    </submittedName>
</protein>
<dbReference type="GO" id="GO:0009086">
    <property type="term" value="P:methionine biosynthetic process"/>
    <property type="evidence" value="ECO:0007669"/>
    <property type="project" value="InterPro"/>
</dbReference>
<sequence length="374" mass="41921">MKRSENRILTTHVGSLIRSKAALEASKKHNAQQLAQEIEEIVAHQAKVGIDIVNDGEFGKSGWANYILERMSGFEPRPNKLYEAVWLGRDRIRFADFMKDQFPRGVVGSPGHACVGEIVYNGYEDVRRNLADLKAAAAKVKVEDVFFTAVAPASVGYDAENEYYKSEEDYVFAIAKALREEYLEVIKAGVVLQVDDAVLANMFDHLTQESPKRYREWAELRVAALNMALEGIPQDRIRYHICFGSWHVPHVADAQLSDIVDLMLKVNAGAYSIEAANVRHEHEWHLWKDVKLPAGKILIPGIITHHTTTVEHPKLIAERIINFAKVVGKENLIAGTDCGFAQAEGLQRVHPQVMWAKFESLAEGAKLASKELWG</sequence>
<dbReference type="AlphaFoldDB" id="A0A1W6ZXQ0"/>
<dbReference type="Proteomes" id="UP000194137">
    <property type="component" value="Chromosome"/>
</dbReference>
<organism evidence="1 2">
    <name type="scientific">Pseudorhodoplanes sinuspersici</name>
    <dbReference type="NCBI Taxonomy" id="1235591"/>
    <lineage>
        <taxon>Bacteria</taxon>
        <taxon>Pseudomonadati</taxon>
        <taxon>Pseudomonadota</taxon>
        <taxon>Alphaproteobacteria</taxon>
        <taxon>Hyphomicrobiales</taxon>
        <taxon>Pseudorhodoplanes</taxon>
    </lineage>
</organism>
<dbReference type="EMBL" id="CP021112">
    <property type="protein sequence ID" value="ARQ02189.1"/>
    <property type="molecule type" value="Genomic_DNA"/>
</dbReference>
<keyword evidence="2" id="KW-1185">Reference proteome</keyword>
<gene>
    <name evidence="1" type="ORF">CAK95_26130</name>
</gene>
<evidence type="ECO:0000313" key="1">
    <source>
        <dbReference type="EMBL" id="ARQ02189.1"/>
    </source>
</evidence>
<accession>A0A1W6ZXQ0</accession>
<dbReference type="KEGG" id="psin:CAK95_26130"/>
<dbReference type="PANTHER" id="PTHR43844:SF2">
    <property type="entry name" value="SYNTHASE, VITAMIN-B12 INDEPENDENT, PUTATIVE (AFU_ORTHOLOGUE AFUA_3G12060)-RELATED"/>
    <property type="match status" value="1"/>
</dbReference>
<reference evidence="1 2" key="1">
    <citation type="submission" date="2017-05" db="EMBL/GenBank/DDBJ databases">
        <title>Full genome sequence of Pseudorhodoplanes sinuspersici.</title>
        <authorList>
            <person name="Dastgheib S.M.M."/>
            <person name="Shavandi M."/>
            <person name="Tirandaz H."/>
        </authorList>
    </citation>
    <scope>NUCLEOTIDE SEQUENCE [LARGE SCALE GENOMIC DNA]</scope>
    <source>
        <strain evidence="1 2">RIPI110</strain>
    </source>
</reference>